<name>A0ABM0WVJ9_CAMSA</name>
<dbReference type="InterPro" id="IPR055411">
    <property type="entry name" value="LRR_FXL15/At3g58940/PEG3-like"/>
</dbReference>
<dbReference type="Gene3D" id="3.80.10.10">
    <property type="entry name" value="Ribonuclease Inhibitor"/>
    <property type="match status" value="2"/>
</dbReference>
<evidence type="ECO:0000313" key="2">
    <source>
        <dbReference type="Proteomes" id="UP000694864"/>
    </source>
</evidence>
<reference evidence="2" key="1">
    <citation type="journal article" date="2014" name="Nat. Commun.">
        <title>The emerging biofuel crop Camelina sativa retains a highly undifferentiated hexaploid genome structure.</title>
        <authorList>
            <person name="Kagale S."/>
            <person name="Koh C."/>
            <person name="Nixon J."/>
            <person name="Bollina V."/>
            <person name="Clarke W.E."/>
            <person name="Tuteja R."/>
            <person name="Spillane C."/>
            <person name="Robinson S.J."/>
            <person name="Links M.G."/>
            <person name="Clarke C."/>
            <person name="Higgins E.E."/>
            <person name="Huebert T."/>
            <person name="Sharpe A.G."/>
            <person name="Parkin I.A."/>
        </authorList>
    </citation>
    <scope>NUCLEOTIDE SEQUENCE [LARGE SCALE GENOMIC DNA]</scope>
    <source>
        <strain evidence="2">cv. DH55</strain>
    </source>
</reference>
<dbReference type="SUPFAM" id="SSF81383">
    <property type="entry name" value="F-box domain"/>
    <property type="match status" value="1"/>
</dbReference>
<dbReference type="PANTHER" id="PTHR31900">
    <property type="entry name" value="F-BOX/RNI SUPERFAMILY PROTEIN-RELATED"/>
    <property type="match status" value="1"/>
</dbReference>
<gene>
    <name evidence="3" type="primary">LOC104755988</name>
</gene>
<dbReference type="InterPro" id="IPR050232">
    <property type="entry name" value="FBL13/AtMIF1-like"/>
</dbReference>
<dbReference type="Pfam" id="PF08387">
    <property type="entry name" value="FBD"/>
    <property type="match status" value="1"/>
</dbReference>
<protein>
    <submittedName>
        <fullName evidence="3">FBD-associated F-box protein At5g56560</fullName>
    </submittedName>
</protein>
<sequence>MESIDELPDELLVKILASLPMFKETVATTLISKRWRDLWKLVPDLKFDDTSFESTGETFISFVHTSLVLKNQTIERLHLKLSRNYLASIINHLVQAVVDRSVRVVRLDLSGKTLKLPSCLSTCRTLETLILCETSIEGVQQSFCLPSLKTLHLSSVKFSGYQSVASLLQICPVLEDLVFSADINVASLLEICPVLKDLVVHRTKVFNVEVFKLSTWVTLKSLKLRDLCMEIFPYRLYLASLKTLHLISVQFTVDKYVVSLLQICPVLEHLVVDQTSTAVFNMNVPSLIAYGTLKTLILRGLGIQVVPQRFHLPSLNTLHLISVRLLGGVTVASLLTRCPVLECLIVSETNENVMISNIDVPTLRNLYIKTLTMDDWKETHEKRTYYVAGSHGFVIKAPLLTELNFEDTISNFLVFESMPQVIKANIEVIYHQSENFIGSLTSVRHLSLCTLASMTPYPKGTSLSSLKHPELCTCSEGWPNQLVCMLNDAPKVRYLKLKSKHSASDSELMNLWKKTKAVPKCLSKHLDLEWKQYEGTEQQSSVAEYILANASCLKTATFSLSCRNRKYRKIKKLKSMGRVSKTCQLVFD</sequence>
<reference evidence="3" key="2">
    <citation type="submission" date="2025-08" db="UniProtKB">
        <authorList>
            <consortium name="RefSeq"/>
        </authorList>
    </citation>
    <scope>IDENTIFICATION</scope>
    <source>
        <tissue evidence="3">Leaf</tissue>
    </source>
</reference>
<dbReference type="Pfam" id="PF07723">
    <property type="entry name" value="LRR_2"/>
    <property type="match status" value="2"/>
</dbReference>
<evidence type="ECO:0000313" key="3">
    <source>
        <dbReference type="RefSeq" id="XP_010476786.1"/>
    </source>
</evidence>
<dbReference type="InterPro" id="IPR036047">
    <property type="entry name" value="F-box-like_dom_sf"/>
</dbReference>
<dbReference type="SUPFAM" id="SSF52058">
    <property type="entry name" value="L domain-like"/>
    <property type="match status" value="1"/>
</dbReference>
<dbReference type="Proteomes" id="UP000694864">
    <property type="component" value="Chromosome 2"/>
</dbReference>
<dbReference type="InterPro" id="IPR001810">
    <property type="entry name" value="F-box_dom"/>
</dbReference>
<keyword evidence="2" id="KW-1185">Reference proteome</keyword>
<evidence type="ECO:0000259" key="1">
    <source>
        <dbReference type="PROSITE" id="PS50181"/>
    </source>
</evidence>
<dbReference type="RefSeq" id="XP_010476786.1">
    <property type="nucleotide sequence ID" value="XM_010478484.1"/>
</dbReference>
<organism evidence="2 3">
    <name type="scientific">Camelina sativa</name>
    <name type="common">False flax</name>
    <name type="synonym">Myagrum sativum</name>
    <dbReference type="NCBI Taxonomy" id="90675"/>
    <lineage>
        <taxon>Eukaryota</taxon>
        <taxon>Viridiplantae</taxon>
        <taxon>Streptophyta</taxon>
        <taxon>Embryophyta</taxon>
        <taxon>Tracheophyta</taxon>
        <taxon>Spermatophyta</taxon>
        <taxon>Magnoliopsida</taxon>
        <taxon>eudicotyledons</taxon>
        <taxon>Gunneridae</taxon>
        <taxon>Pentapetalae</taxon>
        <taxon>rosids</taxon>
        <taxon>malvids</taxon>
        <taxon>Brassicales</taxon>
        <taxon>Brassicaceae</taxon>
        <taxon>Camelineae</taxon>
        <taxon>Camelina</taxon>
    </lineage>
</organism>
<dbReference type="Pfam" id="PF00646">
    <property type="entry name" value="F-box"/>
    <property type="match status" value="1"/>
</dbReference>
<dbReference type="Gene3D" id="1.20.1280.50">
    <property type="match status" value="1"/>
</dbReference>
<dbReference type="InterPro" id="IPR032675">
    <property type="entry name" value="LRR_dom_sf"/>
</dbReference>
<proteinExistence type="predicted"/>
<dbReference type="PANTHER" id="PTHR31900:SF36">
    <property type="entry name" value="F-BOX DOMAIN-CONTAINING PROTEIN"/>
    <property type="match status" value="1"/>
</dbReference>
<dbReference type="InterPro" id="IPR013101">
    <property type="entry name" value="LRR_PRU1-like"/>
</dbReference>
<dbReference type="SMART" id="SM00579">
    <property type="entry name" value="FBD"/>
    <property type="match status" value="1"/>
</dbReference>
<dbReference type="PROSITE" id="PS50181">
    <property type="entry name" value="FBOX"/>
    <property type="match status" value="1"/>
</dbReference>
<dbReference type="GeneID" id="104755988"/>
<accession>A0ABM0WVJ9</accession>
<dbReference type="InterPro" id="IPR006566">
    <property type="entry name" value="FBD"/>
</dbReference>
<feature type="domain" description="F-box" evidence="1">
    <location>
        <begin position="1"/>
        <end position="55"/>
    </location>
</feature>
<dbReference type="Pfam" id="PF24758">
    <property type="entry name" value="LRR_At5g56370"/>
    <property type="match status" value="1"/>
</dbReference>